<comment type="subcellular location">
    <subcellularLocation>
        <location evidence="8">Mitochondrion</location>
    </subcellularLocation>
    <subcellularLocation>
        <location evidence="8">Cytoplasm</location>
    </subcellularLocation>
</comment>
<dbReference type="PIRSF" id="PIRSF005700">
    <property type="entry name" value="PepC"/>
    <property type="match status" value="1"/>
</dbReference>
<dbReference type="GO" id="GO:0070005">
    <property type="term" value="F:cysteine-type aminopeptidase activity"/>
    <property type="evidence" value="ECO:0007669"/>
    <property type="project" value="InterPro"/>
</dbReference>
<evidence type="ECO:0000256" key="10">
    <source>
        <dbReference type="SAM" id="MobiDB-lite"/>
    </source>
</evidence>
<dbReference type="Proteomes" id="UP000325434">
    <property type="component" value="Unassembled WGS sequence"/>
</dbReference>
<dbReference type="InterPro" id="IPR000169">
    <property type="entry name" value="Pept_cys_AS"/>
</dbReference>
<dbReference type="GO" id="GO:0009636">
    <property type="term" value="P:response to toxic substance"/>
    <property type="evidence" value="ECO:0007669"/>
    <property type="project" value="TreeGrafter"/>
</dbReference>
<keyword evidence="2 8" id="KW-0963">Cytoplasm</keyword>
<dbReference type="PANTHER" id="PTHR10363">
    <property type="entry name" value="BLEOMYCIN HYDROLASE"/>
    <property type="match status" value="1"/>
</dbReference>
<keyword evidence="8" id="KW-0496">Mitochondrion</keyword>
<dbReference type="GO" id="GO:0004197">
    <property type="term" value="F:cysteine-type endopeptidase activity"/>
    <property type="evidence" value="ECO:0007669"/>
    <property type="project" value="UniProtKB-EC"/>
</dbReference>
<dbReference type="InterPro" id="IPR004134">
    <property type="entry name" value="Peptidase_C1B"/>
</dbReference>
<dbReference type="Gene3D" id="3.90.70.10">
    <property type="entry name" value="Cysteine proteinases"/>
    <property type="match status" value="1"/>
</dbReference>
<dbReference type="InterPro" id="IPR025660">
    <property type="entry name" value="Pept_his_AS"/>
</dbReference>
<proteinExistence type="inferred from homology"/>
<dbReference type="Pfam" id="PF03051">
    <property type="entry name" value="Peptidase_C1_2"/>
    <property type="match status" value="1"/>
</dbReference>
<feature type="active site" evidence="9">
    <location>
        <position position="433"/>
    </location>
</feature>
<dbReference type="EMBL" id="ML734622">
    <property type="protein sequence ID" value="KAB8244759.1"/>
    <property type="molecule type" value="Genomic_DNA"/>
</dbReference>
<keyword evidence="5 8" id="KW-0788">Thiol protease</keyword>
<name>A0A5N6GUD9_ASPFL</name>
<evidence type="ECO:0000256" key="8">
    <source>
        <dbReference type="PIRNR" id="PIRNR005700"/>
    </source>
</evidence>
<comment type="function">
    <text evidence="8">Has aminopeptidase activity, shortening substrate peptides sequentially by 1 amino acid. Has bleomycin hydrolase activity, which can protect the cell from the toxic effects of bleomycin. Has homocysteine-thiolactonase activity, protecting the cell against homocysteine toxicity.</text>
</comment>
<dbReference type="EC" id="3.4.22.40" evidence="8"/>
<comment type="subunit">
    <text evidence="7">Homohexamer. Binds to nucleic acids. Binds single-stranded DNA and RNA with higher affinity than double-stranded DNA.</text>
</comment>
<dbReference type="InterPro" id="IPR038765">
    <property type="entry name" value="Papain-like_cys_pep_sf"/>
</dbReference>
<dbReference type="FunFam" id="3.90.70.10:FF:000021">
    <property type="entry name" value="Bleomycin hydrolase"/>
    <property type="match status" value="1"/>
</dbReference>
<evidence type="ECO:0000256" key="1">
    <source>
        <dbReference type="ARBA" id="ARBA00000423"/>
    </source>
</evidence>
<keyword evidence="3 8" id="KW-0645">Protease</keyword>
<organism evidence="11">
    <name type="scientific">Aspergillus flavus</name>
    <dbReference type="NCBI Taxonomy" id="5059"/>
    <lineage>
        <taxon>Eukaryota</taxon>
        <taxon>Fungi</taxon>
        <taxon>Dikarya</taxon>
        <taxon>Ascomycota</taxon>
        <taxon>Pezizomycotina</taxon>
        <taxon>Eurotiomycetes</taxon>
        <taxon>Eurotiomycetidae</taxon>
        <taxon>Eurotiales</taxon>
        <taxon>Aspergillaceae</taxon>
        <taxon>Aspergillus</taxon>
        <taxon>Aspergillus subgen. Circumdati</taxon>
    </lineage>
</organism>
<evidence type="ECO:0000256" key="5">
    <source>
        <dbReference type="ARBA" id="ARBA00022807"/>
    </source>
</evidence>
<dbReference type="CDD" id="cd00585">
    <property type="entry name" value="Peptidase_C1B"/>
    <property type="match status" value="1"/>
</dbReference>
<dbReference type="AlphaFoldDB" id="A0A5N6GUD9"/>
<dbReference type="GO" id="GO:0006508">
    <property type="term" value="P:proteolysis"/>
    <property type="evidence" value="ECO:0007669"/>
    <property type="project" value="UniProtKB-KW"/>
</dbReference>
<dbReference type="GO" id="GO:0005739">
    <property type="term" value="C:mitochondrion"/>
    <property type="evidence" value="ECO:0007669"/>
    <property type="project" value="UniProtKB-SubCell"/>
</dbReference>
<gene>
    <name evidence="11" type="ORF">BDV35DRAFT_406491</name>
</gene>
<feature type="region of interest" description="Disordered" evidence="10">
    <location>
        <begin position="1"/>
        <end position="60"/>
    </location>
</feature>
<dbReference type="SUPFAM" id="SSF54001">
    <property type="entry name" value="Cysteine proteinases"/>
    <property type="match status" value="1"/>
</dbReference>
<evidence type="ECO:0000313" key="11">
    <source>
        <dbReference type="EMBL" id="KAB8244759.1"/>
    </source>
</evidence>
<evidence type="ECO:0000256" key="3">
    <source>
        <dbReference type="ARBA" id="ARBA00022670"/>
    </source>
</evidence>
<dbReference type="PROSITE" id="PS00139">
    <property type="entry name" value="THIOL_PROTEASE_CYS"/>
    <property type="match status" value="1"/>
</dbReference>
<accession>A0A5N6GUD9</accession>
<reference evidence="11" key="1">
    <citation type="submission" date="2019-04" db="EMBL/GenBank/DDBJ databases">
        <title>Friends and foes A comparative genomics study of 23 Aspergillus species from section Flavi.</title>
        <authorList>
            <consortium name="DOE Joint Genome Institute"/>
            <person name="Kjaerbolling I."/>
            <person name="Vesth T."/>
            <person name="Frisvad J.C."/>
            <person name="Nybo J.L."/>
            <person name="Theobald S."/>
            <person name="Kildgaard S."/>
            <person name="Isbrandt T."/>
            <person name="Kuo A."/>
            <person name="Sato A."/>
            <person name="Lyhne E.K."/>
            <person name="Kogle M.E."/>
            <person name="Wiebenga A."/>
            <person name="Kun R.S."/>
            <person name="Lubbers R.J."/>
            <person name="Makela M.R."/>
            <person name="Barry K."/>
            <person name="Chovatia M."/>
            <person name="Clum A."/>
            <person name="Daum C."/>
            <person name="Haridas S."/>
            <person name="He G."/>
            <person name="LaButti K."/>
            <person name="Lipzen A."/>
            <person name="Mondo S."/>
            <person name="Riley R."/>
            <person name="Salamov A."/>
            <person name="Simmons B.A."/>
            <person name="Magnuson J.K."/>
            <person name="Henrissat B."/>
            <person name="Mortensen U.H."/>
            <person name="Larsen T.O."/>
            <person name="Devries R.P."/>
            <person name="Grigoriev I.V."/>
            <person name="Machida M."/>
            <person name="Baker S.E."/>
            <person name="Andersen M.R."/>
        </authorList>
    </citation>
    <scope>NUCLEOTIDE SEQUENCE [LARGE SCALE GENOMIC DNA]</scope>
    <source>
        <strain evidence="11">CBS 121.62</strain>
    </source>
</reference>
<evidence type="ECO:0000256" key="4">
    <source>
        <dbReference type="ARBA" id="ARBA00022801"/>
    </source>
</evidence>
<evidence type="ECO:0000256" key="2">
    <source>
        <dbReference type="ARBA" id="ARBA00022490"/>
    </source>
</evidence>
<feature type="active site" evidence="9">
    <location>
        <position position="135"/>
    </location>
</feature>
<protein>
    <recommendedName>
        <fullName evidence="8">Cysteine proteinase 1, mitochondrial</fullName>
        <ecNumber evidence="8">3.4.22.40</ecNumber>
    </recommendedName>
</protein>
<keyword evidence="4 8" id="KW-0378">Hydrolase</keyword>
<evidence type="ECO:0000256" key="7">
    <source>
        <dbReference type="ARBA" id="ARBA00026080"/>
    </source>
</evidence>
<feature type="compositionally biased region" description="Gly residues" evidence="10">
    <location>
        <begin position="34"/>
        <end position="45"/>
    </location>
</feature>
<comment type="function">
    <text evidence="6">The normal physiological role of the enzyme is unknown, but it is not essential for the viability of yeast cells. Has aminopeptidase activity, shortening substrate peptides sequentially by 1 amino acid. Has bleomycin hydrolase activity, which can protect the cell from the toxic effects of bleomycin. Has homocysteine-thiolactonase activity, protecting the cell against homocysteine toxicity. Acts as a repressor in the GAL4 regulatory system, but this does not require either the peptidase or nucleic acid-binding activities.</text>
</comment>
<dbReference type="PANTHER" id="PTHR10363:SF2">
    <property type="entry name" value="BLEOMYCIN HYDROLASE"/>
    <property type="match status" value="1"/>
</dbReference>
<evidence type="ECO:0000256" key="9">
    <source>
        <dbReference type="PIRSR" id="PIRSR005700-1"/>
    </source>
</evidence>
<dbReference type="VEuPathDB" id="FungiDB:F9C07_1034691"/>
<comment type="catalytic activity">
    <reaction evidence="1 8">
        <text>Inactivates bleomycin B2 (a cytotoxic glycometallopeptide) by hydrolysis of a carboxyamide bond of beta-aminoalanine, but also shows general aminopeptidase activity. The specificity varies somewhat with source, but amino acid arylamides of Met, Leu and Ala are preferred.</text>
        <dbReference type="EC" id="3.4.22.40"/>
    </reaction>
</comment>
<feature type="compositionally biased region" description="Basic and acidic residues" evidence="10">
    <location>
        <begin position="47"/>
        <end position="60"/>
    </location>
</feature>
<sequence>MGSNNSKLAPANKKSNEKPACATTATMKLKQIASGGGGGGGGGGNLDTHDEHEAPPPYNAEDRAKSLAIPQLKDWEELLLSSDKNRLAILSFATNPYSQILANQSAVQAVDRPVFNVKIPLEGAPITNQRSSGRCWLFAATNVFRVPLMKKYNLKEFELSQAYLFYWDKIEKANWFMEKIIETAEEDLSSRLVQKLLEDPVTDGGQWDMVANLVGKYGLVPHDIYPDNFSAQNSAKMNWLVTVKLREHALTLRRLAQSQPERLARQKDDFLKEIHSLVTIMLGPPPSPKEAFHWEYYDADGKFQEVYDSPQGFARQASAQLARGDVDPRRMLSLVNDPRNEYSRLLTVDKLGNVVGGRPITYVNVDMKTIKAAAIAMLRAGHPVFFGCDVGKFYDAKLGVMDQWLLDVRLGFNTTLRMDKAQRLKTGESSMTHAMVLTGVHVEKGQPVRWRVQNSWGEAVGDKGWFVMADEWMDEFTYQVVVDSRFVSKEVRDILNQEPEVLPRWDPMGVLA</sequence>
<feature type="active site" evidence="9">
    <location>
        <position position="454"/>
    </location>
</feature>
<dbReference type="VEuPathDB" id="FungiDB:AFLA_003408"/>
<dbReference type="PROSITE" id="PS00639">
    <property type="entry name" value="THIOL_PROTEASE_HIS"/>
    <property type="match status" value="1"/>
</dbReference>
<comment type="similarity">
    <text evidence="8">Belongs to the peptidase C1 family.</text>
</comment>
<evidence type="ECO:0000256" key="6">
    <source>
        <dbReference type="ARBA" id="ARBA00025347"/>
    </source>
</evidence>
<dbReference type="GO" id="GO:0043418">
    <property type="term" value="P:homocysteine catabolic process"/>
    <property type="evidence" value="ECO:0007669"/>
    <property type="project" value="TreeGrafter"/>
</dbReference>